<protein>
    <submittedName>
        <fullName evidence="1">Uncharacterized protein</fullName>
    </submittedName>
</protein>
<dbReference type="Proteomes" id="UP000235672">
    <property type="component" value="Unassembled WGS sequence"/>
</dbReference>
<keyword evidence="2" id="KW-1185">Reference proteome</keyword>
<sequence>MAVPTRSSLGGHSAALTCSMVAFAAESLLIQSAMVGWPSELLVTRGGTGGTIPGSTLMNIGVEQSSAMVVNKLRIYVDGFVVDIPYLLITRMLALLPCDGSYSRSRARAPPG</sequence>
<dbReference type="EMBL" id="KZ613549">
    <property type="protein sequence ID" value="PMD12496.1"/>
    <property type="molecule type" value="Genomic_DNA"/>
</dbReference>
<dbReference type="AlphaFoldDB" id="A0A2J6PF18"/>
<gene>
    <name evidence="1" type="ORF">NA56DRAFT_713131</name>
</gene>
<proteinExistence type="predicted"/>
<evidence type="ECO:0000313" key="1">
    <source>
        <dbReference type="EMBL" id="PMD12496.1"/>
    </source>
</evidence>
<name>A0A2J6PF18_9HELO</name>
<reference evidence="1 2" key="1">
    <citation type="submission" date="2016-05" db="EMBL/GenBank/DDBJ databases">
        <title>A degradative enzymes factory behind the ericoid mycorrhizal symbiosis.</title>
        <authorList>
            <consortium name="DOE Joint Genome Institute"/>
            <person name="Martino E."/>
            <person name="Morin E."/>
            <person name="Grelet G."/>
            <person name="Kuo A."/>
            <person name="Kohler A."/>
            <person name="Daghino S."/>
            <person name="Barry K."/>
            <person name="Choi C."/>
            <person name="Cichocki N."/>
            <person name="Clum A."/>
            <person name="Copeland A."/>
            <person name="Hainaut M."/>
            <person name="Haridas S."/>
            <person name="Labutti K."/>
            <person name="Lindquist E."/>
            <person name="Lipzen A."/>
            <person name="Khouja H.-R."/>
            <person name="Murat C."/>
            <person name="Ohm R."/>
            <person name="Olson A."/>
            <person name="Spatafora J."/>
            <person name="Veneault-Fourrey C."/>
            <person name="Henrissat B."/>
            <person name="Grigoriev I."/>
            <person name="Martin F."/>
            <person name="Perotto S."/>
        </authorList>
    </citation>
    <scope>NUCLEOTIDE SEQUENCE [LARGE SCALE GENOMIC DNA]</scope>
    <source>
        <strain evidence="1 2">UAMH 7357</strain>
    </source>
</reference>
<organism evidence="1 2">
    <name type="scientific">Hyaloscypha hepaticicola</name>
    <dbReference type="NCBI Taxonomy" id="2082293"/>
    <lineage>
        <taxon>Eukaryota</taxon>
        <taxon>Fungi</taxon>
        <taxon>Dikarya</taxon>
        <taxon>Ascomycota</taxon>
        <taxon>Pezizomycotina</taxon>
        <taxon>Leotiomycetes</taxon>
        <taxon>Helotiales</taxon>
        <taxon>Hyaloscyphaceae</taxon>
        <taxon>Hyaloscypha</taxon>
    </lineage>
</organism>
<accession>A0A2J6PF18</accession>
<evidence type="ECO:0000313" key="2">
    <source>
        <dbReference type="Proteomes" id="UP000235672"/>
    </source>
</evidence>